<keyword evidence="2" id="KW-1185">Reference proteome</keyword>
<comment type="caution">
    <text evidence="1">The sequence shown here is derived from an EMBL/GenBank/DDBJ whole genome shotgun (WGS) entry which is preliminary data.</text>
</comment>
<dbReference type="AlphaFoldDB" id="A0AAN9PCD9"/>
<gene>
    <name evidence="1" type="ORF">RIF29_08100</name>
</gene>
<reference evidence="1 2" key="1">
    <citation type="submission" date="2024-01" db="EMBL/GenBank/DDBJ databases">
        <title>The genomes of 5 underutilized Papilionoideae crops provide insights into root nodulation and disease resistanc.</title>
        <authorList>
            <person name="Yuan L."/>
        </authorList>
    </citation>
    <scope>NUCLEOTIDE SEQUENCE [LARGE SCALE GENOMIC DNA]</scope>
    <source>
        <strain evidence="1">ZHUSHIDOU_FW_LH</strain>
        <tissue evidence="1">Leaf</tissue>
    </source>
</reference>
<accession>A0AAN9PCD9</accession>
<proteinExistence type="predicted"/>
<protein>
    <submittedName>
        <fullName evidence="1">Uncharacterized protein</fullName>
    </submittedName>
</protein>
<organism evidence="1 2">
    <name type="scientific">Crotalaria pallida</name>
    <name type="common">Smooth rattlebox</name>
    <name type="synonym">Crotalaria striata</name>
    <dbReference type="NCBI Taxonomy" id="3830"/>
    <lineage>
        <taxon>Eukaryota</taxon>
        <taxon>Viridiplantae</taxon>
        <taxon>Streptophyta</taxon>
        <taxon>Embryophyta</taxon>
        <taxon>Tracheophyta</taxon>
        <taxon>Spermatophyta</taxon>
        <taxon>Magnoliopsida</taxon>
        <taxon>eudicotyledons</taxon>
        <taxon>Gunneridae</taxon>
        <taxon>Pentapetalae</taxon>
        <taxon>rosids</taxon>
        <taxon>fabids</taxon>
        <taxon>Fabales</taxon>
        <taxon>Fabaceae</taxon>
        <taxon>Papilionoideae</taxon>
        <taxon>50 kb inversion clade</taxon>
        <taxon>genistoids sensu lato</taxon>
        <taxon>core genistoids</taxon>
        <taxon>Crotalarieae</taxon>
        <taxon>Crotalaria</taxon>
    </lineage>
</organism>
<sequence>MKHWGVHTHEKVVLCKLVRDLGEGRRGRCAVLLSNSIRPSQTLALCLLCKAKRKKGGFQFQFQSRECRAATCSYITQPPLFTS</sequence>
<evidence type="ECO:0000313" key="1">
    <source>
        <dbReference type="EMBL" id="KAK7292322.1"/>
    </source>
</evidence>
<dbReference type="Proteomes" id="UP001372338">
    <property type="component" value="Unassembled WGS sequence"/>
</dbReference>
<name>A0AAN9PCD9_CROPI</name>
<evidence type="ECO:0000313" key="2">
    <source>
        <dbReference type="Proteomes" id="UP001372338"/>
    </source>
</evidence>
<dbReference type="EMBL" id="JAYWIO010000001">
    <property type="protein sequence ID" value="KAK7292322.1"/>
    <property type="molecule type" value="Genomic_DNA"/>
</dbReference>